<proteinExistence type="inferred from homology"/>
<keyword evidence="5" id="KW-0732">Signal</keyword>
<evidence type="ECO:0000256" key="4">
    <source>
        <dbReference type="ARBA" id="ARBA00022692"/>
    </source>
</evidence>
<dbReference type="EMBL" id="LR134156">
    <property type="protein sequence ID" value="VEA77845.1"/>
    <property type="molecule type" value="Genomic_DNA"/>
</dbReference>
<keyword evidence="3" id="KW-0813">Transport</keyword>
<dbReference type="Pfam" id="PF00577">
    <property type="entry name" value="Usher"/>
    <property type="match status" value="1"/>
</dbReference>
<comment type="subcellular location">
    <subcellularLocation>
        <location evidence="1">Cell outer membrane</location>
        <topology evidence="1">Multi-pass membrane protein</topology>
    </subcellularLocation>
</comment>
<dbReference type="Gene3D" id="2.60.40.3110">
    <property type="match status" value="1"/>
</dbReference>
<dbReference type="Proteomes" id="UP000275676">
    <property type="component" value="Chromosome"/>
</dbReference>
<dbReference type="PANTHER" id="PTHR30451">
    <property type="entry name" value="OUTER MEMBRANE USHER PROTEIN"/>
    <property type="match status" value="1"/>
</dbReference>
<evidence type="ECO:0000256" key="2">
    <source>
        <dbReference type="ARBA" id="ARBA00008064"/>
    </source>
</evidence>
<keyword evidence="7" id="KW-0998">Cell outer membrane</keyword>
<protein>
    <submittedName>
        <fullName evidence="8">Putative outer membrane usher protein</fullName>
    </submittedName>
</protein>
<organism evidence="8 9">
    <name type="scientific">Salmonella enterica subsp. arizonae</name>
    <dbReference type="NCBI Taxonomy" id="59203"/>
    <lineage>
        <taxon>Bacteria</taxon>
        <taxon>Pseudomonadati</taxon>
        <taxon>Pseudomonadota</taxon>
        <taxon>Gammaproteobacteria</taxon>
        <taxon>Enterobacterales</taxon>
        <taxon>Enterobacteriaceae</taxon>
        <taxon>Salmonella</taxon>
    </lineage>
</organism>
<gene>
    <name evidence="8" type="primary">fimD_1</name>
    <name evidence="8" type="ORF">NCTC10047_03776</name>
</gene>
<evidence type="ECO:0000313" key="9">
    <source>
        <dbReference type="Proteomes" id="UP000275676"/>
    </source>
</evidence>
<evidence type="ECO:0000256" key="3">
    <source>
        <dbReference type="ARBA" id="ARBA00022448"/>
    </source>
</evidence>
<evidence type="ECO:0000256" key="1">
    <source>
        <dbReference type="ARBA" id="ARBA00004571"/>
    </source>
</evidence>
<dbReference type="InterPro" id="IPR000015">
    <property type="entry name" value="Fimb_usher"/>
</dbReference>
<dbReference type="GO" id="GO:0009279">
    <property type="term" value="C:cell outer membrane"/>
    <property type="evidence" value="ECO:0007669"/>
    <property type="project" value="UniProtKB-SubCell"/>
</dbReference>
<evidence type="ECO:0000313" key="8">
    <source>
        <dbReference type="EMBL" id="VEA77845.1"/>
    </source>
</evidence>
<comment type="similarity">
    <text evidence="2">Belongs to the fimbrial export usher family.</text>
</comment>
<name>A0A3S4ICG1_SALER</name>
<keyword evidence="4" id="KW-0812">Transmembrane</keyword>
<dbReference type="PANTHER" id="PTHR30451:SF20">
    <property type="entry name" value="FIMBRIAE USHER"/>
    <property type="match status" value="1"/>
</dbReference>
<evidence type="ECO:0000256" key="7">
    <source>
        <dbReference type="ARBA" id="ARBA00023237"/>
    </source>
</evidence>
<reference evidence="8 9" key="1">
    <citation type="submission" date="2018-12" db="EMBL/GenBank/DDBJ databases">
        <authorList>
            <consortium name="Pathogen Informatics"/>
        </authorList>
    </citation>
    <scope>NUCLEOTIDE SEQUENCE [LARGE SCALE GENOMIC DNA]</scope>
    <source>
        <strain evidence="8 9">NCTC10047</strain>
    </source>
</reference>
<dbReference type="AlphaFoldDB" id="A0A3S4ICG1"/>
<sequence>MENVSLRGVRLASDDRMLPGSLRGYAPVVHGIASSNAKVTIRQNGNIIYETTVPAGPFTVNDLYPSGYGGDLTVSVTEANGQTRLFTVPFASVAQLVRPGYTRYQVSTGRYRYADNNLDEIVFQGTLQYGLVNDVTVNSGVMATPTLYCSSCRRGI</sequence>
<dbReference type="GO" id="GO:0009297">
    <property type="term" value="P:pilus assembly"/>
    <property type="evidence" value="ECO:0007669"/>
    <property type="project" value="InterPro"/>
</dbReference>
<evidence type="ECO:0000256" key="5">
    <source>
        <dbReference type="ARBA" id="ARBA00022729"/>
    </source>
</evidence>
<dbReference type="GO" id="GO:0015473">
    <property type="term" value="F:fimbrial usher porin activity"/>
    <property type="evidence" value="ECO:0007669"/>
    <property type="project" value="InterPro"/>
</dbReference>
<dbReference type="FunFam" id="2.60.40.3110:FF:000001">
    <property type="entry name" value="Putative fimbrial outer membrane usher"/>
    <property type="match status" value="1"/>
</dbReference>
<accession>A0A3S4ICG1</accession>
<keyword evidence="6" id="KW-0472">Membrane</keyword>
<evidence type="ECO:0000256" key="6">
    <source>
        <dbReference type="ARBA" id="ARBA00023136"/>
    </source>
</evidence>